<dbReference type="PANTHER" id="PTHR37689">
    <property type="entry name" value="PROTEIN FDHE"/>
    <property type="match status" value="1"/>
</dbReference>
<dbReference type="PANTHER" id="PTHR37689:SF1">
    <property type="entry name" value="PROTEIN FDHE"/>
    <property type="match status" value="1"/>
</dbReference>
<reference evidence="2" key="2">
    <citation type="submission" date="2021-04" db="EMBL/GenBank/DDBJ databases">
        <authorList>
            <person name="Gilroy R."/>
        </authorList>
    </citation>
    <scope>NUCLEOTIDE SEQUENCE</scope>
    <source>
        <strain evidence="2">CHK186-16707</strain>
    </source>
</reference>
<dbReference type="SUPFAM" id="SSF144020">
    <property type="entry name" value="FdhE-like"/>
    <property type="match status" value="1"/>
</dbReference>
<dbReference type="GO" id="GO:0008199">
    <property type="term" value="F:ferric iron binding"/>
    <property type="evidence" value="ECO:0007669"/>
    <property type="project" value="TreeGrafter"/>
</dbReference>
<dbReference type="InterPro" id="IPR006452">
    <property type="entry name" value="Formate_DH_accessory"/>
</dbReference>
<accession>A0A9D2HGE2</accession>
<proteinExistence type="predicted"/>
<dbReference type="InterPro" id="IPR056797">
    <property type="entry name" value="FdhE_central"/>
</dbReference>
<reference evidence="2" key="1">
    <citation type="journal article" date="2021" name="PeerJ">
        <title>Extensive microbial diversity within the chicken gut microbiome revealed by metagenomics and culture.</title>
        <authorList>
            <person name="Gilroy R."/>
            <person name="Ravi A."/>
            <person name="Getino M."/>
            <person name="Pursley I."/>
            <person name="Horton D.L."/>
            <person name="Alikhan N.F."/>
            <person name="Baker D."/>
            <person name="Gharbi K."/>
            <person name="Hall N."/>
            <person name="Watson M."/>
            <person name="Adriaenssens E.M."/>
            <person name="Foster-Nyarko E."/>
            <person name="Jarju S."/>
            <person name="Secka A."/>
            <person name="Antonio M."/>
            <person name="Oren A."/>
            <person name="Chaudhuri R.R."/>
            <person name="La Ragione R."/>
            <person name="Hildebrand F."/>
            <person name="Pallen M.J."/>
        </authorList>
    </citation>
    <scope>NUCLEOTIDE SEQUENCE</scope>
    <source>
        <strain evidence="2">CHK186-16707</strain>
    </source>
</reference>
<sequence length="269" mass="29530">MRVDELLKQIRQWHPESAAVVDAFEPLVRVQTALQEEWAARPIRALPPYTPDSLPVDPAEAVSVAERVADALEQGFGGGDFAAAARALSRRPTPVRTLCRAVLAGDDAPLTHFAERHGLTNQDALRMVLLQTARALAAKASLRVRRTNAPDKNSGQDGRCPCCHSPADMSMLVDKEGKRLLHCSLCGHVWRYARTACPYCGVDKADNIEMVYAEGRPEERAERCRSCDAYLLAVDTRSRDIPAHLAYYVTLGMGHLDVLLQEDGAHPGV</sequence>
<dbReference type="InterPro" id="IPR024064">
    <property type="entry name" value="FdhE-like_sf"/>
</dbReference>
<dbReference type="CDD" id="cd16341">
    <property type="entry name" value="FdhE"/>
    <property type="match status" value="1"/>
</dbReference>
<protein>
    <submittedName>
        <fullName evidence="2">Formate dehydrogenase accessory protein FdhE</fullName>
    </submittedName>
</protein>
<dbReference type="Gene3D" id="3.90.1670.10">
    <property type="entry name" value="FdhE-like domain"/>
    <property type="match status" value="1"/>
</dbReference>
<dbReference type="AlphaFoldDB" id="A0A9D2HGE2"/>
<gene>
    <name evidence="2" type="ORF">H9962_10255</name>
</gene>
<evidence type="ECO:0000313" key="2">
    <source>
        <dbReference type="EMBL" id="HJA09550.1"/>
    </source>
</evidence>
<organism evidence="2 3">
    <name type="scientific">Candidatus Mailhella merdigallinarum</name>
    <dbReference type="NCBI Taxonomy" id="2838658"/>
    <lineage>
        <taxon>Bacteria</taxon>
        <taxon>Pseudomonadati</taxon>
        <taxon>Thermodesulfobacteriota</taxon>
        <taxon>Desulfovibrionia</taxon>
        <taxon>Desulfovibrionales</taxon>
        <taxon>Desulfovibrionaceae</taxon>
        <taxon>Mailhella</taxon>
    </lineage>
</organism>
<evidence type="ECO:0000259" key="1">
    <source>
        <dbReference type="Pfam" id="PF24859"/>
    </source>
</evidence>
<comment type="caution">
    <text evidence="2">The sequence shown here is derived from an EMBL/GenBank/DDBJ whole genome shotgun (WGS) entry which is preliminary data.</text>
</comment>
<name>A0A9D2HGE2_9BACT</name>
<dbReference type="EMBL" id="DXAN01000032">
    <property type="protein sequence ID" value="HJA09550.1"/>
    <property type="molecule type" value="Genomic_DNA"/>
</dbReference>
<dbReference type="GO" id="GO:0005829">
    <property type="term" value="C:cytosol"/>
    <property type="evidence" value="ECO:0007669"/>
    <property type="project" value="TreeGrafter"/>
</dbReference>
<dbReference type="GO" id="GO:0051604">
    <property type="term" value="P:protein maturation"/>
    <property type="evidence" value="ECO:0007669"/>
    <property type="project" value="TreeGrafter"/>
</dbReference>
<dbReference type="Pfam" id="PF24859">
    <property type="entry name" value="FdhE_central"/>
    <property type="match status" value="1"/>
</dbReference>
<dbReference type="Proteomes" id="UP000824225">
    <property type="component" value="Unassembled WGS sequence"/>
</dbReference>
<feature type="domain" description="FdhE central" evidence="1">
    <location>
        <begin position="160"/>
        <end position="194"/>
    </location>
</feature>
<evidence type="ECO:0000313" key="3">
    <source>
        <dbReference type="Proteomes" id="UP000824225"/>
    </source>
</evidence>